<sequence length="478" mass="53526">MKQPLHFIAFSALALLLQSCSWFDVGTKSDIEADEMYRSADGYYTALTGLYVNLGDNKLYGANLPLLALEPLSQQYAVSDNEPDRVAWAKFNYQTDAGETIVAQLWLTMYNTIVNANLLLSQFGSRASSLLSPDIADVLHGEALALRAYMYFDLLRLYSPAMSVAPDARRVPLKTDFGFGLGKQVTTAVLLDSLAADLTTARTLLRKDPLLTGQPSPDKYLSYARSRRMNYYAATALLARLELYRARYDRAAAYAREVILSSKFRFITTAEVLQTDAYGAEKRVDRVFMPEMVFALNNEAVLSASRTYYEGLTHDFVKSVNAYQEGDVRLHWYFRNPSAGNKINLIRYQRSSLATDSYKYDDPVTPLLKLSEMYLIAAECALHGVEVGRPATDWLNALKTARGETAMAATASSEEIAAEITREYIRDFRGEGQLFYYYKRLNLKAVDDGNANGNTVSIGEGDYTLPLPPYEKQFGYGQ</sequence>
<evidence type="ECO:0000256" key="1">
    <source>
        <dbReference type="ARBA" id="ARBA00004442"/>
    </source>
</evidence>
<evidence type="ECO:0000256" key="3">
    <source>
        <dbReference type="ARBA" id="ARBA00022729"/>
    </source>
</evidence>
<evidence type="ECO:0000313" key="8">
    <source>
        <dbReference type="EMBL" id="ERK39896.1"/>
    </source>
</evidence>
<dbReference type="InterPro" id="IPR012944">
    <property type="entry name" value="SusD_RagB_dom"/>
</dbReference>
<reference evidence="8 9" key="1">
    <citation type="submission" date="2013-08" db="EMBL/GenBank/DDBJ databases">
        <authorList>
            <person name="Durkin A.S."/>
            <person name="Haft D.R."/>
            <person name="McCorrison J."/>
            <person name="Torralba M."/>
            <person name="Gillis M."/>
            <person name="Haft D.H."/>
            <person name="Methe B."/>
            <person name="Sutton G."/>
            <person name="Nelson K.E."/>
        </authorList>
    </citation>
    <scope>NUCLEOTIDE SEQUENCE [LARGE SCALE GENOMIC DNA]</scope>
    <source>
        <strain evidence="8 9">F0067</strain>
    </source>
</reference>
<evidence type="ECO:0000256" key="5">
    <source>
        <dbReference type="ARBA" id="ARBA00023237"/>
    </source>
</evidence>
<organism evidence="8 9">
    <name type="scientific">Segatella baroniae F0067</name>
    <dbReference type="NCBI Taxonomy" id="1115809"/>
    <lineage>
        <taxon>Bacteria</taxon>
        <taxon>Pseudomonadati</taxon>
        <taxon>Bacteroidota</taxon>
        <taxon>Bacteroidia</taxon>
        <taxon>Bacteroidales</taxon>
        <taxon>Prevotellaceae</taxon>
        <taxon>Segatella</taxon>
    </lineage>
</organism>
<dbReference type="Gene3D" id="1.25.40.390">
    <property type="match status" value="1"/>
</dbReference>
<evidence type="ECO:0000256" key="4">
    <source>
        <dbReference type="ARBA" id="ARBA00023136"/>
    </source>
</evidence>
<feature type="domain" description="SusD-like N-terminal" evidence="7">
    <location>
        <begin position="68"/>
        <end position="221"/>
    </location>
</feature>
<dbReference type="Gene3D" id="2.20.20.130">
    <property type="match status" value="1"/>
</dbReference>
<dbReference type="PATRIC" id="fig|1115809.3.peg.656"/>
<keyword evidence="4" id="KW-0472">Membrane</keyword>
<dbReference type="Proteomes" id="UP000016648">
    <property type="component" value="Unassembled WGS sequence"/>
</dbReference>
<protein>
    <submittedName>
        <fullName evidence="8">Starch-binding protein, SusD-like family</fullName>
    </submittedName>
</protein>
<comment type="similarity">
    <text evidence="2">Belongs to the SusD family.</text>
</comment>
<dbReference type="Pfam" id="PF07980">
    <property type="entry name" value="SusD_RagB"/>
    <property type="match status" value="1"/>
</dbReference>
<feature type="domain" description="RagB/SusD" evidence="6">
    <location>
        <begin position="355"/>
        <end position="445"/>
    </location>
</feature>
<dbReference type="InterPro" id="IPR011990">
    <property type="entry name" value="TPR-like_helical_dom_sf"/>
</dbReference>
<dbReference type="RefSeq" id="WP_021589025.1">
    <property type="nucleotide sequence ID" value="NZ_AWEY01000008.1"/>
</dbReference>
<dbReference type="Gene3D" id="1.25.40.900">
    <property type="match status" value="1"/>
</dbReference>
<evidence type="ECO:0000259" key="6">
    <source>
        <dbReference type="Pfam" id="PF07980"/>
    </source>
</evidence>
<dbReference type="PROSITE" id="PS51257">
    <property type="entry name" value="PROKAR_LIPOPROTEIN"/>
    <property type="match status" value="1"/>
</dbReference>
<dbReference type="AlphaFoldDB" id="U2P6W6"/>
<keyword evidence="3" id="KW-0732">Signal</keyword>
<comment type="subcellular location">
    <subcellularLocation>
        <location evidence="1">Cell outer membrane</location>
    </subcellularLocation>
</comment>
<dbReference type="SUPFAM" id="SSF48452">
    <property type="entry name" value="TPR-like"/>
    <property type="match status" value="1"/>
</dbReference>
<dbReference type="InterPro" id="IPR033985">
    <property type="entry name" value="SusD-like_N"/>
</dbReference>
<keyword evidence="9" id="KW-1185">Reference proteome</keyword>
<proteinExistence type="inferred from homology"/>
<evidence type="ECO:0000313" key="9">
    <source>
        <dbReference type="Proteomes" id="UP000016648"/>
    </source>
</evidence>
<dbReference type="EMBL" id="AWEY01000008">
    <property type="protein sequence ID" value="ERK39896.1"/>
    <property type="molecule type" value="Genomic_DNA"/>
</dbReference>
<name>U2P6W6_9BACT</name>
<evidence type="ECO:0000259" key="7">
    <source>
        <dbReference type="Pfam" id="PF14322"/>
    </source>
</evidence>
<keyword evidence="5" id="KW-0998">Cell outer membrane</keyword>
<dbReference type="GO" id="GO:0009279">
    <property type="term" value="C:cell outer membrane"/>
    <property type="evidence" value="ECO:0007669"/>
    <property type="project" value="UniProtKB-SubCell"/>
</dbReference>
<comment type="caution">
    <text evidence="8">The sequence shown here is derived from an EMBL/GenBank/DDBJ whole genome shotgun (WGS) entry which is preliminary data.</text>
</comment>
<dbReference type="Pfam" id="PF14322">
    <property type="entry name" value="SusD-like_3"/>
    <property type="match status" value="1"/>
</dbReference>
<gene>
    <name evidence="8" type="ORF">HMPREF9135_0182</name>
</gene>
<accession>U2P6W6</accession>
<evidence type="ECO:0000256" key="2">
    <source>
        <dbReference type="ARBA" id="ARBA00006275"/>
    </source>
</evidence>